<dbReference type="InterPro" id="IPR032710">
    <property type="entry name" value="NTF2-like_dom_sf"/>
</dbReference>
<gene>
    <name evidence="2" type="ORF">DD666_18385</name>
</gene>
<comment type="caution">
    <text evidence="2">The sequence shown here is derived from an EMBL/GenBank/DDBJ whole genome shotgun (WGS) entry which is preliminary data.</text>
</comment>
<feature type="domain" description="SnoaL-like" evidence="1">
    <location>
        <begin position="10"/>
        <end position="87"/>
    </location>
</feature>
<dbReference type="SUPFAM" id="SSF54427">
    <property type="entry name" value="NTF2-like"/>
    <property type="match status" value="1"/>
</dbReference>
<reference evidence="2 3" key="1">
    <citation type="journal article" date="2018" name="Nat. Biotechnol.">
        <title>A standardized bacterial taxonomy based on genome phylogeny substantially revises the tree of life.</title>
        <authorList>
            <person name="Parks D.H."/>
            <person name="Chuvochina M."/>
            <person name="Waite D.W."/>
            <person name="Rinke C."/>
            <person name="Skarshewski A."/>
            <person name="Chaumeil P.A."/>
            <person name="Hugenholtz P."/>
        </authorList>
    </citation>
    <scope>NUCLEOTIDE SEQUENCE [LARGE SCALE GENOMIC DNA]</scope>
    <source>
        <strain evidence="2">UBA10707</strain>
    </source>
</reference>
<dbReference type="EMBL" id="DOEK01000038">
    <property type="protein sequence ID" value="HBP31362.1"/>
    <property type="molecule type" value="Genomic_DNA"/>
</dbReference>
<name>A0A356LKD4_9BURK</name>
<sequence length="113" mass="12644">MMPLNNRAVVNKLIAATNAFNVDAALALFSPEAVIHDVSVGEQFTGHAGISDYLKRYFIDYHTQTHLLSAEFKDQGQAQVRVDFTGEFGHEIGLLCFLFDTGWRIVRIDADLE</sequence>
<proteinExistence type="predicted"/>
<dbReference type="AlphaFoldDB" id="A0A356LKD4"/>
<dbReference type="Gene3D" id="3.10.450.50">
    <property type="match status" value="1"/>
</dbReference>
<accession>A0A356LKD4</accession>
<protein>
    <recommendedName>
        <fullName evidence="1">SnoaL-like domain-containing protein</fullName>
    </recommendedName>
</protein>
<dbReference type="Pfam" id="PF12680">
    <property type="entry name" value="SnoaL_2"/>
    <property type="match status" value="1"/>
</dbReference>
<evidence type="ECO:0000313" key="2">
    <source>
        <dbReference type="EMBL" id="HBP31362.1"/>
    </source>
</evidence>
<dbReference type="InterPro" id="IPR037401">
    <property type="entry name" value="SnoaL-like"/>
</dbReference>
<evidence type="ECO:0000313" key="3">
    <source>
        <dbReference type="Proteomes" id="UP000264036"/>
    </source>
</evidence>
<dbReference type="Proteomes" id="UP000264036">
    <property type="component" value="Unassembled WGS sequence"/>
</dbReference>
<evidence type="ECO:0000259" key="1">
    <source>
        <dbReference type="Pfam" id="PF12680"/>
    </source>
</evidence>
<organism evidence="2 3">
    <name type="scientific">Advenella kashmirensis</name>
    <dbReference type="NCBI Taxonomy" id="310575"/>
    <lineage>
        <taxon>Bacteria</taxon>
        <taxon>Pseudomonadati</taxon>
        <taxon>Pseudomonadota</taxon>
        <taxon>Betaproteobacteria</taxon>
        <taxon>Burkholderiales</taxon>
        <taxon>Alcaligenaceae</taxon>
    </lineage>
</organism>